<evidence type="ECO:0000259" key="1">
    <source>
        <dbReference type="PROSITE" id="PS51186"/>
    </source>
</evidence>
<dbReference type="Pfam" id="PF13302">
    <property type="entry name" value="Acetyltransf_3"/>
    <property type="match status" value="1"/>
</dbReference>
<dbReference type="PANTHER" id="PTHR43792">
    <property type="entry name" value="GNAT FAMILY, PUTATIVE (AFU_ORTHOLOGUE AFUA_3G00765)-RELATED-RELATED"/>
    <property type="match status" value="1"/>
</dbReference>
<dbReference type="InterPro" id="IPR016181">
    <property type="entry name" value="Acyl_CoA_acyltransferase"/>
</dbReference>
<organism evidence="2 3">
    <name type="scientific">Mycolicibacterium lutetiense</name>
    <dbReference type="NCBI Taxonomy" id="1641992"/>
    <lineage>
        <taxon>Bacteria</taxon>
        <taxon>Bacillati</taxon>
        <taxon>Actinomycetota</taxon>
        <taxon>Actinomycetes</taxon>
        <taxon>Mycobacteriales</taxon>
        <taxon>Mycobacteriaceae</taxon>
        <taxon>Mycolicibacterium</taxon>
    </lineage>
</organism>
<dbReference type="SUPFAM" id="SSF55729">
    <property type="entry name" value="Acyl-CoA N-acyltransferases (Nat)"/>
    <property type="match status" value="1"/>
</dbReference>
<keyword evidence="3" id="KW-1185">Reference proteome</keyword>
<feature type="domain" description="N-acetyltransferase" evidence="1">
    <location>
        <begin position="17"/>
        <end position="182"/>
    </location>
</feature>
<name>A0ABS4ZT33_9MYCO</name>
<dbReference type="RefSeq" id="WP_209916382.1">
    <property type="nucleotide sequence ID" value="NZ_JAGIOP010000002.1"/>
</dbReference>
<accession>A0ABS4ZT33</accession>
<dbReference type="PROSITE" id="PS51186">
    <property type="entry name" value="GNAT"/>
    <property type="match status" value="1"/>
</dbReference>
<dbReference type="InterPro" id="IPR051531">
    <property type="entry name" value="N-acetyltransferase"/>
</dbReference>
<dbReference type="PANTHER" id="PTHR43792:SF1">
    <property type="entry name" value="N-ACETYLTRANSFERASE DOMAIN-CONTAINING PROTEIN"/>
    <property type="match status" value="1"/>
</dbReference>
<gene>
    <name evidence="2" type="ORF">JOF57_002201</name>
</gene>
<proteinExistence type="predicted"/>
<evidence type="ECO:0000313" key="2">
    <source>
        <dbReference type="EMBL" id="MBP2452288.1"/>
    </source>
</evidence>
<comment type="caution">
    <text evidence="2">The sequence shown here is derived from an EMBL/GenBank/DDBJ whole genome shotgun (WGS) entry which is preliminary data.</text>
</comment>
<evidence type="ECO:0000313" key="3">
    <source>
        <dbReference type="Proteomes" id="UP000694460"/>
    </source>
</evidence>
<protein>
    <submittedName>
        <fullName evidence="2">RimJ/RimL family protein N-acetyltransferase</fullName>
    </submittedName>
</protein>
<dbReference type="Gene3D" id="3.40.630.30">
    <property type="match status" value="1"/>
</dbReference>
<dbReference type="InterPro" id="IPR000182">
    <property type="entry name" value="GNAT_dom"/>
</dbReference>
<dbReference type="EMBL" id="JAGIOP010000002">
    <property type="protein sequence ID" value="MBP2452288.1"/>
    <property type="molecule type" value="Genomic_DNA"/>
</dbReference>
<reference evidence="2 3" key="1">
    <citation type="submission" date="2021-03" db="EMBL/GenBank/DDBJ databases">
        <title>Sequencing the genomes of 1000 actinobacteria strains.</title>
        <authorList>
            <person name="Klenk H.-P."/>
        </authorList>
    </citation>
    <scope>NUCLEOTIDE SEQUENCE [LARGE SCALE GENOMIC DNA]</scope>
    <source>
        <strain evidence="2 3">DSM 46713</strain>
    </source>
</reference>
<sequence length="187" mass="20151">MNDQSTVTTARIVAERVHLRKGRDDDAEGLIDTQTARQVRRFLGGPRAEAEVRALVAAAGAATLLAADGCYVVADRESDAMLGMVTLGRRGPELPGHMLEGGGELELSYVFRAPAWGKGYATEAARALLLCAAKQLADQPIIVITQAANLAALRVADRLGFTRVDTFQQFDAEQVLATAQLRTFQRQ</sequence>
<dbReference type="Proteomes" id="UP000694460">
    <property type="component" value="Unassembled WGS sequence"/>
</dbReference>